<keyword evidence="6 9" id="KW-0067">ATP-binding</keyword>
<dbReference type="UniPathway" id="UPA00326"/>
<keyword evidence="15" id="KW-1185">Reference proteome</keyword>
<dbReference type="SUPFAM" id="SSF51998">
    <property type="entry name" value="PFL-like glycyl radical enzymes"/>
    <property type="match status" value="1"/>
</dbReference>
<dbReference type="SUPFAM" id="SSF48168">
    <property type="entry name" value="R1 subunit of ribonucleotide reductase, N-terminal domain"/>
    <property type="match status" value="1"/>
</dbReference>
<dbReference type="InterPro" id="IPR008926">
    <property type="entry name" value="RNR_R1-su_N"/>
</dbReference>
<dbReference type="GO" id="GO:0005524">
    <property type="term" value="F:ATP binding"/>
    <property type="evidence" value="ECO:0007669"/>
    <property type="project" value="UniProtKB-UniRule"/>
</dbReference>
<dbReference type="PROSITE" id="PS51161">
    <property type="entry name" value="ATP_CONE"/>
    <property type="match status" value="1"/>
</dbReference>
<feature type="region of interest" description="Disordered" evidence="11">
    <location>
        <begin position="761"/>
        <end position="808"/>
    </location>
</feature>
<protein>
    <recommendedName>
        <fullName evidence="3 10">Ribonucleoside-diphosphate reductase</fullName>
        <ecNumber evidence="3 10">1.17.4.1</ecNumber>
    </recommendedName>
</protein>
<sequence>MITKRDGKKQPLKRFKLHARIARLVDGLNADFVDIDQIVDKVVAGTCQGIKSQEIDELAAETAAYLATDHPDYSQLAARISVSALHKVTQQTFSQKIKALYNHVHSKSGAKGPKIASDVYEIVIENAETLDAAIDYSRDFTFDYFGYKTLERSYLLRIEGHVVERPQDMFMRVSVGIHKQDIDAAIQTYNLMSLKFFTHATPTLFNAGTPRNQLSSCFLLQLKDDSIEGIYETVGKCATISAQAGGIGISVHNVRARGSYVENSSGIANGLIPMLKVFNSTARLCSQGAGKRPGAFAVYLEPWHAEIFEFLELKKNFGSEDLRARDLFYALWMPDLFMKRCEADGAWSLFCPVEAPGLCETYGEKFEELYERYEREGRARKTIKARELWFAILEAQVENGIPYLLYKDAANEKSNQKNLGIIKCSNLCTEIMEYTSKDEVAVCNLASICLPRFVVEGQFDHKLLFEVTIVITRNLNKIIDINLYPVKEAQTSNFRHRPIGIGVQGLADVFLLLRLPFESEEARQLNRDIFETIYFAAMTASNQLAKDHGAYSSFRGSPASMGLLQFDLWGAEPSPRWDWTSLKESIKEHGLRNSLTVAPMPTASTAQIMGNNECFEPYTSNIYNRRVMAGDFLVLNPHLLKDLIALGLWSQKMKHRIMAYDGSIQDILEIPKDIRELYKTAWEIKQRCLIDMAADRGAFIDQSQSLNLFLEAPDTAKLTSMHFYAWRKGLKTGVYYLRTRAAADAIKFTLDHSTVVEARLSRSSLSPDSNSSEEVDESMPRQRLDDPTDVGAAKAPRVDARDSASSIENFRRMKQRARAAAGEGDCLMCSS</sequence>
<dbReference type="PANTHER" id="PTHR11573:SF6">
    <property type="entry name" value="RIBONUCLEOSIDE-DIPHOSPHATE REDUCTASE LARGE SUBUNIT"/>
    <property type="match status" value="1"/>
</dbReference>
<dbReference type="InterPro" id="IPR039718">
    <property type="entry name" value="Rrm1"/>
</dbReference>
<dbReference type="InterPro" id="IPR000788">
    <property type="entry name" value="RNR_lg_C"/>
</dbReference>
<evidence type="ECO:0000256" key="6">
    <source>
        <dbReference type="ARBA" id="ARBA00022840"/>
    </source>
</evidence>
<feature type="domain" description="ATP-cone" evidence="12">
    <location>
        <begin position="1"/>
        <end position="91"/>
    </location>
</feature>
<evidence type="ECO:0000256" key="11">
    <source>
        <dbReference type="SAM" id="MobiDB-lite"/>
    </source>
</evidence>
<dbReference type="Pfam" id="PF00317">
    <property type="entry name" value="Ribonuc_red_lgN"/>
    <property type="match status" value="1"/>
</dbReference>
<dbReference type="GO" id="GO:0004748">
    <property type="term" value="F:ribonucleoside-diphosphate reductase activity, thioredoxin disulfide as acceptor"/>
    <property type="evidence" value="ECO:0007669"/>
    <property type="project" value="UniProtKB-EC"/>
</dbReference>
<evidence type="ECO:0000256" key="4">
    <source>
        <dbReference type="ARBA" id="ARBA00022533"/>
    </source>
</evidence>
<evidence type="ECO:0000259" key="12">
    <source>
        <dbReference type="PROSITE" id="PS51161"/>
    </source>
</evidence>
<dbReference type="PROSITE" id="PS00089">
    <property type="entry name" value="RIBORED_LARGE"/>
    <property type="match status" value="1"/>
</dbReference>
<dbReference type="OMA" id="YTMNFIR"/>
<evidence type="ECO:0000256" key="3">
    <source>
        <dbReference type="ARBA" id="ARBA00012274"/>
    </source>
</evidence>
<evidence type="ECO:0000256" key="1">
    <source>
        <dbReference type="ARBA" id="ARBA00010406"/>
    </source>
</evidence>
<dbReference type="Pfam" id="PF03477">
    <property type="entry name" value="ATP-cone"/>
    <property type="match status" value="1"/>
</dbReference>
<feature type="compositionally biased region" description="Low complexity" evidence="11">
    <location>
        <begin position="761"/>
        <end position="770"/>
    </location>
</feature>
<accession>L1IQ68</accession>
<dbReference type="Pfam" id="PF02867">
    <property type="entry name" value="Ribonuc_red_lgC"/>
    <property type="match status" value="1"/>
</dbReference>
<dbReference type="PRINTS" id="PR01183">
    <property type="entry name" value="RIBORDTASEM1"/>
</dbReference>
<dbReference type="PANTHER" id="PTHR11573">
    <property type="entry name" value="RIBONUCLEOSIDE-DIPHOSPHATE REDUCTASE LARGE CHAIN"/>
    <property type="match status" value="1"/>
</dbReference>
<dbReference type="GO" id="GO:0009263">
    <property type="term" value="P:deoxyribonucleotide biosynthetic process"/>
    <property type="evidence" value="ECO:0007669"/>
    <property type="project" value="UniProtKB-KW"/>
</dbReference>
<dbReference type="STRING" id="905079.L1IQ68"/>
<dbReference type="KEGG" id="gtt:GUITHDRAFT_158515"/>
<comment type="similarity">
    <text evidence="1 10">Belongs to the ribonucleoside diphosphate reductase large chain family.</text>
</comment>
<evidence type="ECO:0000256" key="9">
    <source>
        <dbReference type="PROSITE-ProRule" id="PRU00492"/>
    </source>
</evidence>
<dbReference type="CDD" id="cd01679">
    <property type="entry name" value="RNR_I"/>
    <property type="match status" value="1"/>
</dbReference>
<reference evidence="13 15" key="1">
    <citation type="journal article" date="2012" name="Nature">
        <title>Algal genomes reveal evolutionary mosaicism and the fate of nucleomorphs.</title>
        <authorList>
            <consortium name="DOE Joint Genome Institute"/>
            <person name="Curtis B.A."/>
            <person name="Tanifuji G."/>
            <person name="Burki F."/>
            <person name="Gruber A."/>
            <person name="Irimia M."/>
            <person name="Maruyama S."/>
            <person name="Arias M.C."/>
            <person name="Ball S.G."/>
            <person name="Gile G.H."/>
            <person name="Hirakawa Y."/>
            <person name="Hopkins J.F."/>
            <person name="Kuo A."/>
            <person name="Rensing S.A."/>
            <person name="Schmutz J."/>
            <person name="Symeonidi A."/>
            <person name="Elias M."/>
            <person name="Eveleigh R.J."/>
            <person name="Herman E.K."/>
            <person name="Klute M.J."/>
            <person name="Nakayama T."/>
            <person name="Obornik M."/>
            <person name="Reyes-Prieto A."/>
            <person name="Armbrust E.V."/>
            <person name="Aves S.J."/>
            <person name="Beiko R.G."/>
            <person name="Coutinho P."/>
            <person name="Dacks J.B."/>
            <person name="Durnford D.G."/>
            <person name="Fast N.M."/>
            <person name="Green B.R."/>
            <person name="Grisdale C.J."/>
            <person name="Hempel F."/>
            <person name="Henrissat B."/>
            <person name="Hoppner M.P."/>
            <person name="Ishida K."/>
            <person name="Kim E."/>
            <person name="Koreny L."/>
            <person name="Kroth P.G."/>
            <person name="Liu Y."/>
            <person name="Malik S.B."/>
            <person name="Maier U.G."/>
            <person name="McRose D."/>
            <person name="Mock T."/>
            <person name="Neilson J.A."/>
            <person name="Onodera N.T."/>
            <person name="Poole A.M."/>
            <person name="Pritham E.J."/>
            <person name="Richards T.A."/>
            <person name="Rocap G."/>
            <person name="Roy S.W."/>
            <person name="Sarai C."/>
            <person name="Schaack S."/>
            <person name="Shirato S."/>
            <person name="Slamovits C.H."/>
            <person name="Spencer D.F."/>
            <person name="Suzuki S."/>
            <person name="Worden A.Z."/>
            <person name="Zauner S."/>
            <person name="Barry K."/>
            <person name="Bell C."/>
            <person name="Bharti A.K."/>
            <person name="Crow J.A."/>
            <person name="Grimwood J."/>
            <person name="Kramer R."/>
            <person name="Lindquist E."/>
            <person name="Lucas S."/>
            <person name="Salamov A."/>
            <person name="McFadden G.I."/>
            <person name="Lane C.E."/>
            <person name="Keeling P.J."/>
            <person name="Gray M.W."/>
            <person name="Grigoriev I.V."/>
            <person name="Archibald J.M."/>
        </authorList>
    </citation>
    <scope>NUCLEOTIDE SEQUENCE</scope>
    <source>
        <strain evidence="13 15">CCMP2712</strain>
    </source>
</reference>
<keyword evidence="5 9" id="KW-0547">Nucleotide-binding</keyword>
<dbReference type="Gene3D" id="3.20.70.20">
    <property type="match status" value="1"/>
</dbReference>
<dbReference type="OrthoDB" id="3000483at2759"/>
<dbReference type="GO" id="GO:0005971">
    <property type="term" value="C:ribonucleoside-diphosphate reductase complex"/>
    <property type="evidence" value="ECO:0007669"/>
    <property type="project" value="TreeGrafter"/>
</dbReference>
<evidence type="ECO:0000256" key="5">
    <source>
        <dbReference type="ARBA" id="ARBA00022741"/>
    </source>
</evidence>
<organism evidence="13">
    <name type="scientific">Guillardia theta (strain CCMP2712)</name>
    <name type="common">Cryptophyte</name>
    <dbReference type="NCBI Taxonomy" id="905079"/>
    <lineage>
        <taxon>Eukaryota</taxon>
        <taxon>Cryptophyceae</taxon>
        <taxon>Pyrenomonadales</taxon>
        <taxon>Geminigeraceae</taxon>
        <taxon>Guillardia</taxon>
    </lineage>
</organism>
<dbReference type="PaxDb" id="55529-EKX38227"/>
<dbReference type="EnsemblProtists" id="EKX38227">
    <property type="protein sequence ID" value="EKX38227"/>
    <property type="gene ID" value="GUITHDRAFT_158515"/>
</dbReference>
<dbReference type="AlphaFoldDB" id="L1IQ68"/>
<dbReference type="EC" id="1.17.4.1" evidence="3 10"/>
<dbReference type="InterPro" id="IPR013509">
    <property type="entry name" value="RNR_lsu_N"/>
</dbReference>
<evidence type="ECO:0000256" key="10">
    <source>
        <dbReference type="RuleBase" id="RU003410"/>
    </source>
</evidence>
<evidence type="ECO:0000313" key="13">
    <source>
        <dbReference type="EMBL" id="EKX38227.1"/>
    </source>
</evidence>
<evidence type="ECO:0000256" key="2">
    <source>
        <dbReference type="ARBA" id="ARBA00011771"/>
    </source>
</evidence>
<evidence type="ECO:0000313" key="15">
    <source>
        <dbReference type="Proteomes" id="UP000011087"/>
    </source>
</evidence>
<dbReference type="InterPro" id="IPR005144">
    <property type="entry name" value="ATP-cone_dom"/>
</dbReference>
<dbReference type="InterPro" id="IPR013346">
    <property type="entry name" value="NrdE_NrdA_C"/>
</dbReference>
<dbReference type="FunFam" id="3.20.70.20:FF:000010">
    <property type="entry name" value="Ribonucleoside-diphosphate reductase"/>
    <property type="match status" value="1"/>
</dbReference>
<dbReference type="HOGENOM" id="CLU_000404_1_0_1"/>
<comment type="catalytic activity">
    <reaction evidence="10">
        <text>a 2'-deoxyribonucleoside 5'-diphosphate + [thioredoxin]-disulfide + H2O = a ribonucleoside 5'-diphosphate + [thioredoxin]-dithiol</text>
        <dbReference type="Rhea" id="RHEA:23252"/>
        <dbReference type="Rhea" id="RHEA-COMP:10698"/>
        <dbReference type="Rhea" id="RHEA-COMP:10700"/>
        <dbReference type="ChEBI" id="CHEBI:15377"/>
        <dbReference type="ChEBI" id="CHEBI:29950"/>
        <dbReference type="ChEBI" id="CHEBI:50058"/>
        <dbReference type="ChEBI" id="CHEBI:57930"/>
        <dbReference type="ChEBI" id="CHEBI:73316"/>
        <dbReference type="EC" id="1.17.4.1"/>
    </reaction>
</comment>
<reference evidence="15" key="2">
    <citation type="submission" date="2012-11" db="EMBL/GenBank/DDBJ databases">
        <authorList>
            <person name="Kuo A."/>
            <person name="Curtis B.A."/>
            <person name="Tanifuji G."/>
            <person name="Burki F."/>
            <person name="Gruber A."/>
            <person name="Irimia M."/>
            <person name="Maruyama S."/>
            <person name="Arias M.C."/>
            <person name="Ball S.G."/>
            <person name="Gile G.H."/>
            <person name="Hirakawa Y."/>
            <person name="Hopkins J.F."/>
            <person name="Rensing S.A."/>
            <person name="Schmutz J."/>
            <person name="Symeonidi A."/>
            <person name="Elias M."/>
            <person name="Eveleigh R.J."/>
            <person name="Herman E.K."/>
            <person name="Klute M.J."/>
            <person name="Nakayama T."/>
            <person name="Obornik M."/>
            <person name="Reyes-Prieto A."/>
            <person name="Armbrust E.V."/>
            <person name="Aves S.J."/>
            <person name="Beiko R.G."/>
            <person name="Coutinho P."/>
            <person name="Dacks J.B."/>
            <person name="Durnford D.G."/>
            <person name="Fast N.M."/>
            <person name="Green B.R."/>
            <person name="Grisdale C."/>
            <person name="Hempe F."/>
            <person name="Henrissat B."/>
            <person name="Hoppner M.P."/>
            <person name="Ishida K.-I."/>
            <person name="Kim E."/>
            <person name="Koreny L."/>
            <person name="Kroth P.G."/>
            <person name="Liu Y."/>
            <person name="Malik S.-B."/>
            <person name="Maier U.G."/>
            <person name="McRose D."/>
            <person name="Mock T."/>
            <person name="Neilson J.A."/>
            <person name="Onodera N.T."/>
            <person name="Poole A.M."/>
            <person name="Pritham E.J."/>
            <person name="Richards T.A."/>
            <person name="Rocap G."/>
            <person name="Roy S.W."/>
            <person name="Sarai C."/>
            <person name="Schaack S."/>
            <person name="Shirato S."/>
            <person name="Slamovits C.H."/>
            <person name="Spencer D.F."/>
            <person name="Suzuki S."/>
            <person name="Worden A.Z."/>
            <person name="Zauner S."/>
            <person name="Barry K."/>
            <person name="Bell C."/>
            <person name="Bharti A.K."/>
            <person name="Crow J.A."/>
            <person name="Grimwood J."/>
            <person name="Kramer R."/>
            <person name="Lindquist E."/>
            <person name="Lucas S."/>
            <person name="Salamov A."/>
            <person name="McFadden G.I."/>
            <person name="Lane C.E."/>
            <person name="Keeling P.J."/>
            <person name="Gray M.W."/>
            <person name="Grigoriev I.V."/>
            <person name="Archibald J.M."/>
        </authorList>
    </citation>
    <scope>NUCLEOTIDE SEQUENCE</scope>
    <source>
        <strain evidence="15">CCMP2712</strain>
    </source>
</reference>
<evidence type="ECO:0000256" key="7">
    <source>
        <dbReference type="ARBA" id="ARBA00023002"/>
    </source>
</evidence>
<keyword evidence="4" id="KW-0021">Allosteric enzyme</keyword>
<evidence type="ECO:0000313" key="14">
    <source>
        <dbReference type="EnsemblProtists" id="EKX38227"/>
    </source>
</evidence>
<dbReference type="eggNOG" id="KOG1112">
    <property type="taxonomic scope" value="Eukaryota"/>
</dbReference>
<proteinExistence type="inferred from homology"/>
<evidence type="ECO:0000256" key="8">
    <source>
        <dbReference type="ARBA" id="ARBA00023116"/>
    </source>
</evidence>
<reference evidence="14" key="3">
    <citation type="submission" date="2016-03" db="UniProtKB">
        <authorList>
            <consortium name="EnsemblProtists"/>
        </authorList>
    </citation>
    <scope>IDENTIFICATION</scope>
</reference>
<gene>
    <name evidence="13" type="ORF">GUITHDRAFT_158515</name>
</gene>
<name>L1IQ68_GUITC</name>
<keyword evidence="8 10" id="KW-0215">Deoxyribonucleotide synthesis</keyword>
<dbReference type="GeneID" id="17295026"/>
<dbReference type="RefSeq" id="XP_005825207.1">
    <property type="nucleotide sequence ID" value="XM_005825150.1"/>
</dbReference>
<dbReference type="EMBL" id="JH993050">
    <property type="protein sequence ID" value="EKX38227.1"/>
    <property type="molecule type" value="Genomic_DNA"/>
</dbReference>
<comment type="function">
    <text evidence="10">Provides the precursors necessary for DNA synthesis. Catalyzes the biosynthesis of deoxyribonucleotides from the corresponding ribonucleotides.</text>
</comment>
<dbReference type="NCBIfam" id="TIGR02506">
    <property type="entry name" value="NrdE_NrdA"/>
    <property type="match status" value="1"/>
</dbReference>
<comment type="subunit">
    <text evidence="2">Heterodimer of a large and a small subunit.</text>
</comment>
<keyword evidence="7 10" id="KW-0560">Oxidoreductase</keyword>
<dbReference type="Proteomes" id="UP000011087">
    <property type="component" value="Unassembled WGS sequence"/>
</dbReference>